<keyword evidence="1" id="KW-0689">Ribosomal protein</keyword>
<feature type="compositionally biased region" description="Basic and acidic residues" evidence="3">
    <location>
        <begin position="13"/>
        <end position="24"/>
    </location>
</feature>
<comment type="caution">
    <text evidence="4">The sequence shown here is derived from an EMBL/GenBank/DDBJ whole genome shotgun (WGS) entry which is preliminary data.</text>
</comment>
<dbReference type="InterPro" id="IPR006846">
    <property type="entry name" value="Ribosomal_eS30"/>
</dbReference>
<dbReference type="GO" id="GO:0022627">
    <property type="term" value="C:cytosolic small ribosomal subunit"/>
    <property type="evidence" value="ECO:0007669"/>
    <property type="project" value="TreeGrafter"/>
</dbReference>
<keyword evidence="2" id="KW-0687">Ribonucleoprotein</keyword>
<reference evidence="4 5" key="1">
    <citation type="submission" date="2019-12" db="EMBL/GenBank/DDBJ databases">
        <authorList>
            <person name="Alioto T."/>
            <person name="Alioto T."/>
            <person name="Gomez Garrido J."/>
        </authorList>
    </citation>
    <scope>NUCLEOTIDE SEQUENCE [LARGE SCALE GENOMIC DNA]</scope>
</reference>
<accession>A0A8S0PIS1</accession>
<protein>
    <submittedName>
        <fullName evidence="4">40S ribosomal S30</fullName>
    </submittedName>
</protein>
<dbReference type="OrthoDB" id="892698at2759"/>
<evidence type="ECO:0000256" key="3">
    <source>
        <dbReference type="SAM" id="MobiDB-lite"/>
    </source>
</evidence>
<dbReference type="Gramene" id="OE9A031724T1">
    <property type="protein sequence ID" value="OE9A031724C1"/>
    <property type="gene ID" value="OE9A031724"/>
</dbReference>
<evidence type="ECO:0000313" key="5">
    <source>
        <dbReference type="Proteomes" id="UP000594638"/>
    </source>
</evidence>
<dbReference type="GO" id="GO:0006412">
    <property type="term" value="P:translation"/>
    <property type="evidence" value="ECO:0007669"/>
    <property type="project" value="InterPro"/>
</dbReference>
<dbReference type="PANTHER" id="PTHR12650">
    <property type="entry name" value="40S RIBOSOMAL PROTEIN S30/UBIQUITIN-LIKE PROTEIN FUBI"/>
    <property type="match status" value="1"/>
</dbReference>
<dbReference type="PANTHER" id="PTHR12650:SF36">
    <property type="entry name" value="40S RIBOSOMAL PROTEIN S30"/>
    <property type="match status" value="1"/>
</dbReference>
<name>A0A8S0PIS1_OLEEU</name>
<evidence type="ECO:0000256" key="2">
    <source>
        <dbReference type="ARBA" id="ARBA00023274"/>
    </source>
</evidence>
<dbReference type="Proteomes" id="UP000594638">
    <property type="component" value="Unassembled WGS sequence"/>
</dbReference>
<keyword evidence="5" id="KW-1185">Reference proteome</keyword>
<feature type="compositionally biased region" description="Basic residues" evidence="3">
    <location>
        <begin position="25"/>
        <end position="36"/>
    </location>
</feature>
<dbReference type="AlphaFoldDB" id="A0A8S0PIS1"/>
<dbReference type="EMBL" id="CACTIH010000075">
    <property type="protein sequence ID" value="CAA2950204.1"/>
    <property type="molecule type" value="Genomic_DNA"/>
</dbReference>
<dbReference type="Pfam" id="PF04758">
    <property type="entry name" value="Ribosomal_S30"/>
    <property type="match status" value="1"/>
</dbReference>
<sequence length="155" mass="17452">MGKVHGSLARAGKVREQTPKVVKQDKKKKPRGRAHKRMQYNRRFVTAVVGFGMKKSPNSSTKFLTTDEGRSKVRNSLTPVVAQLALQKILPFPCNEQYTVAILMPQASRLKSPKSFVRSMPIQYCRDAKIFAAIADFAILALSLWKRSRSALKSF</sequence>
<proteinExistence type="predicted"/>
<dbReference type="GO" id="GO:0003735">
    <property type="term" value="F:structural constituent of ribosome"/>
    <property type="evidence" value="ECO:0007669"/>
    <property type="project" value="InterPro"/>
</dbReference>
<gene>
    <name evidence="4" type="ORF">OLEA9_A031724</name>
</gene>
<feature type="region of interest" description="Disordered" evidence="3">
    <location>
        <begin position="1"/>
        <end position="36"/>
    </location>
</feature>
<evidence type="ECO:0000313" key="4">
    <source>
        <dbReference type="EMBL" id="CAA2950204.1"/>
    </source>
</evidence>
<organism evidence="4 5">
    <name type="scientific">Olea europaea subsp. europaea</name>
    <dbReference type="NCBI Taxonomy" id="158383"/>
    <lineage>
        <taxon>Eukaryota</taxon>
        <taxon>Viridiplantae</taxon>
        <taxon>Streptophyta</taxon>
        <taxon>Embryophyta</taxon>
        <taxon>Tracheophyta</taxon>
        <taxon>Spermatophyta</taxon>
        <taxon>Magnoliopsida</taxon>
        <taxon>eudicotyledons</taxon>
        <taxon>Gunneridae</taxon>
        <taxon>Pentapetalae</taxon>
        <taxon>asterids</taxon>
        <taxon>lamiids</taxon>
        <taxon>Lamiales</taxon>
        <taxon>Oleaceae</taxon>
        <taxon>Oleeae</taxon>
        <taxon>Olea</taxon>
    </lineage>
</organism>
<evidence type="ECO:0000256" key="1">
    <source>
        <dbReference type="ARBA" id="ARBA00022980"/>
    </source>
</evidence>